<dbReference type="Gene3D" id="3.40.47.10">
    <property type="match status" value="1"/>
</dbReference>
<feature type="compositionally biased region" description="Polar residues" evidence="9">
    <location>
        <begin position="458"/>
        <end position="467"/>
    </location>
</feature>
<dbReference type="Pfam" id="PF23114">
    <property type="entry name" value="NAD-bd_HRPKS_sdrA"/>
    <property type="match status" value="1"/>
</dbReference>
<dbReference type="GO" id="GO:0030639">
    <property type="term" value="P:polyketide biosynthetic process"/>
    <property type="evidence" value="ECO:0007669"/>
    <property type="project" value="UniProtKB-ARBA"/>
</dbReference>
<proteinExistence type="predicted"/>
<dbReference type="InterPro" id="IPR042104">
    <property type="entry name" value="PKS_dehydratase_sf"/>
</dbReference>
<dbReference type="SMART" id="SM00826">
    <property type="entry name" value="PKS_DH"/>
    <property type="match status" value="1"/>
</dbReference>
<feature type="compositionally biased region" description="Polar residues" evidence="9">
    <location>
        <begin position="1889"/>
        <end position="1899"/>
    </location>
</feature>
<dbReference type="SUPFAM" id="SSF52151">
    <property type="entry name" value="FabD/lysophospholipase-like"/>
    <property type="match status" value="1"/>
</dbReference>
<dbReference type="Pfam" id="PF08659">
    <property type="entry name" value="KR"/>
    <property type="match status" value="1"/>
</dbReference>
<reference evidence="13 14" key="1">
    <citation type="journal article" date="2014" name="BMC Genomics">
        <title>Comparative genome sequencing reveals chemotype-specific gene clusters in the toxigenic black mold Stachybotrys.</title>
        <authorList>
            <person name="Semeiks J."/>
            <person name="Borek D."/>
            <person name="Otwinowski Z."/>
            <person name="Grishin N.V."/>
        </authorList>
    </citation>
    <scope>NUCLEOTIDE SEQUENCE [LARGE SCALE GENOMIC DNA]</scope>
    <source>
        <strain evidence="13 14">IBT 40285</strain>
    </source>
</reference>
<evidence type="ECO:0000256" key="1">
    <source>
        <dbReference type="ARBA" id="ARBA00022450"/>
    </source>
</evidence>
<dbReference type="Pfam" id="PF00107">
    <property type="entry name" value="ADH_zinc_N"/>
    <property type="match status" value="1"/>
</dbReference>
<keyword evidence="4" id="KW-0521">NADP</keyword>
<dbReference type="PROSITE" id="PS00012">
    <property type="entry name" value="PHOSPHOPANTETHEINE"/>
    <property type="match status" value="1"/>
</dbReference>
<name>A0A084QAY3_STAC4</name>
<dbReference type="PROSITE" id="PS52019">
    <property type="entry name" value="PKS_MFAS_DH"/>
    <property type="match status" value="1"/>
</dbReference>
<evidence type="ECO:0000256" key="8">
    <source>
        <dbReference type="PROSITE-ProRule" id="PRU01363"/>
    </source>
</evidence>
<evidence type="ECO:0000256" key="2">
    <source>
        <dbReference type="ARBA" id="ARBA00022553"/>
    </source>
</evidence>
<dbReference type="Pfam" id="PF23297">
    <property type="entry name" value="ACP_SdgA_C"/>
    <property type="match status" value="1"/>
</dbReference>
<dbReference type="InterPro" id="IPR057326">
    <property type="entry name" value="KR_dom"/>
</dbReference>
<dbReference type="InterPro" id="IPR016035">
    <property type="entry name" value="Acyl_Trfase/lysoPLipase"/>
</dbReference>
<dbReference type="PROSITE" id="PS50075">
    <property type="entry name" value="CARRIER"/>
    <property type="match status" value="1"/>
</dbReference>
<dbReference type="Pfam" id="PF21089">
    <property type="entry name" value="PKS_DH_N"/>
    <property type="match status" value="1"/>
</dbReference>
<keyword evidence="2" id="KW-0597">Phosphoprotein</keyword>
<dbReference type="InterPro" id="IPR014043">
    <property type="entry name" value="Acyl_transferase_dom"/>
</dbReference>
<evidence type="ECO:0000259" key="10">
    <source>
        <dbReference type="PROSITE" id="PS50075"/>
    </source>
</evidence>
<dbReference type="InterPro" id="IPR013149">
    <property type="entry name" value="ADH-like_C"/>
</dbReference>
<dbReference type="InterPro" id="IPR029063">
    <property type="entry name" value="SAM-dependent_MTases_sf"/>
</dbReference>
<dbReference type="SMART" id="SM00822">
    <property type="entry name" value="PKS_KR"/>
    <property type="match status" value="1"/>
</dbReference>
<evidence type="ECO:0000313" key="13">
    <source>
        <dbReference type="EMBL" id="KFA61118.1"/>
    </source>
</evidence>
<keyword evidence="6" id="KW-0511">Multifunctional enzyme</keyword>
<dbReference type="InterPro" id="IPR014031">
    <property type="entry name" value="Ketoacyl_synth_C"/>
</dbReference>
<dbReference type="InterPro" id="IPR020806">
    <property type="entry name" value="PKS_PP-bd"/>
</dbReference>
<dbReference type="PROSITE" id="PS00606">
    <property type="entry name" value="KS3_1"/>
    <property type="match status" value="1"/>
</dbReference>
<dbReference type="InterPro" id="IPR016036">
    <property type="entry name" value="Malonyl_transacylase_ACP-bd"/>
</dbReference>
<dbReference type="InterPro" id="IPR014030">
    <property type="entry name" value="Ketoacyl_synth_N"/>
</dbReference>
<feature type="domain" description="PKS/mFAS DH" evidence="12">
    <location>
        <begin position="1026"/>
        <end position="1339"/>
    </location>
</feature>
<feature type="domain" description="Ketosynthase family 3 (KS3)" evidence="11">
    <location>
        <begin position="36"/>
        <end position="437"/>
    </location>
</feature>
<dbReference type="Gene3D" id="3.40.366.10">
    <property type="entry name" value="Malonyl-Coenzyme A Acyl Carrier Protein, domain 2"/>
    <property type="match status" value="1"/>
</dbReference>
<keyword evidence="14" id="KW-1185">Reference proteome</keyword>
<feature type="region of interest" description="Disordered" evidence="9">
    <location>
        <begin position="1885"/>
        <end position="1907"/>
    </location>
</feature>
<dbReference type="SUPFAM" id="SSF53901">
    <property type="entry name" value="Thiolase-like"/>
    <property type="match status" value="1"/>
</dbReference>
<dbReference type="InterPro" id="IPR020807">
    <property type="entry name" value="PKS_DH"/>
</dbReference>
<dbReference type="InterPro" id="IPR050091">
    <property type="entry name" value="PKS_NRPS_Biosynth_Enz"/>
</dbReference>
<gene>
    <name evidence="13" type="ORF">S40285_08572</name>
</gene>
<dbReference type="PANTHER" id="PTHR43775">
    <property type="entry name" value="FATTY ACID SYNTHASE"/>
    <property type="match status" value="1"/>
</dbReference>
<protein>
    <submittedName>
        <fullName evidence="13">Uncharacterized protein</fullName>
    </submittedName>
</protein>
<dbReference type="InterPro" id="IPR009081">
    <property type="entry name" value="PP-bd_ACP"/>
</dbReference>
<dbReference type="GO" id="GO:0016491">
    <property type="term" value="F:oxidoreductase activity"/>
    <property type="evidence" value="ECO:0007669"/>
    <property type="project" value="UniProtKB-KW"/>
</dbReference>
<evidence type="ECO:0000256" key="7">
    <source>
        <dbReference type="ARBA" id="ARBA00023315"/>
    </source>
</evidence>
<dbReference type="OMA" id="HWVRNLT"/>
<dbReference type="Pfam" id="PF00109">
    <property type="entry name" value="ketoacyl-synt"/>
    <property type="match status" value="1"/>
</dbReference>
<dbReference type="Pfam" id="PF14765">
    <property type="entry name" value="PS-DH"/>
    <property type="match status" value="1"/>
</dbReference>
<evidence type="ECO:0000256" key="6">
    <source>
        <dbReference type="ARBA" id="ARBA00023268"/>
    </source>
</evidence>
<keyword evidence="1" id="KW-0596">Phosphopantetheine</keyword>
<dbReference type="STRING" id="1283841.A0A084QAY3"/>
<organism evidence="13 14">
    <name type="scientific">Stachybotrys chlorohalonatus (strain IBT 40285)</name>
    <dbReference type="NCBI Taxonomy" id="1283841"/>
    <lineage>
        <taxon>Eukaryota</taxon>
        <taxon>Fungi</taxon>
        <taxon>Dikarya</taxon>
        <taxon>Ascomycota</taxon>
        <taxon>Pezizomycotina</taxon>
        <taxon>Sordariomycetes</taxon>
        <taxon>Hypocreomycetidae</taxon>
        <taxon>Hypocreales</taxon>
        <taxon>Stachybotryaceae</taxon>
        <taxon>Stachybotrys</taxon>
    </lineage>
</organism>
<dbReference type="Gene3D" id="3.90.180.10">
    <property type="entry name" value="Medium-chain alcohol dehydrogenases, catalytic domain"/>
    <property type="match status" value="1"/>
</dbReference>
<dbReference type="InterPro" id="IPR013968">
    <property type="entry name" value="PKS_KR"/>
</dbReference>
<feature type="region of interest" description="C-terminal hotdog fold" evidence="8">
    <location>
        <begin position="1185"/>
        <end position="1339"/>
    </location>
</feature>
<dbReference type="InterPro" id="IPR049552">
    <property type="entry name" value="PKS_DH_N"/>
</dbReference>
<dbReference type="InterPro" id="IPR006162">
    <property type="entry name" value="Ppantetheine_attach_site"/>
</dbReference>
<dbReference type="InterPro" id="IPR049900">
    <property type="entry name" value="PKS_mFAS_DH"/>
</dbReference>
<dbReference type="PROSITE" id="PS52004">
    <property type="entry name" value="KS3_2"/>
    <property type="match status" value="1"/>
</dbReference>
<evidence type="ECO:0000256" key="5">
    <source>
        <dbReference type="ARBA" id="ARBA00023002"/>
    </source>
</evidence>
<dbReference type="SUPFAM" id="SSF53335">
    <property type="entry name" value="S-adenosyl-L-methionine-dependent methyltransferases"/>
    <property type="match status" value="1"/>
</dbReference>
<dbReference type="SMART" id="SM00829">
    <property type="entry name" value="PKS_ER"/>
    <property type="match status" value="1"/>
</dbReference>
<evidence type="ECO:0000259" key="12">
    <source>
        <dbReference type="PROSITE" id="PS52019"/>
    </source>
</evidence>
<dbReference type="Gene3D" id="1.10.1200.10">
    <property type="entry name" value="ACP-like"/>
    <property type="match status" value="1"/>
</dbReference>
<dbReference type="SUPFAM" id="SSF55048">
    <property type="entry name" value="Probable ACP-binding domain of malonyl-CoA ACP transacylase"/>
    <property type="match status" value="1"/>
</dbReference>
<feature type="compositionally biased region" description="Polar residues" evidence="9">
    <location>
        <begin position="440"/>
        <end position="450"/>
    </location>
</feature>
<evidence type="ECO:0000259" key="11">
    <source>
        <dbReference type="PROSITE" id="PS52004"/>
    </source>
</evidence>
<feature type="active site" description="Proton donor; for dehydratase activity" evidence="8">
    <location>
        <position position="1248"/>
    </location>
</feature>
<dbReference type="InterPro" id="IPR036291">
    <property type="entry name" value="NAD(P)-bd_dom_sf"/>
</dbReference>
<dbReference type="OrthoDB" id="329835at2759"/>
<dbReference type="Gene3D" id="3.10.129.110">
    <property type="entry name" value="Polyketide synthase dehydratase"/>
    <property type="match status" value="1"/>
</dbReference>
<dbReference type="InParanoid" id="A0A084QAY3"/>
<dbReference type="InterPro" id="IPR036736">
    <property type="entry name" value="ACP-like_sf"/>
</dbReference>
<dbReference type="InterPro" id="IPR016039">
    <property type="entry name" value="Thiolase-like"/>
</dbReference>
<dbReference type="SMART" id="SM00827">
    <property type="entry name" value="PKS_AT"/>
    <property type="match status" value="1"/>
</dbReference>
<dbReference type="Pfam" id="PF16197">
    <property type="entry name" value="KAsynt_C_assoc"/>
    <property type="match status" value="1"/>
</dbReference>
<sequence length="2620" mass="282060">MAIPCTTSGDTATAHVGSRQIQGGILANGLVDTNQPAPIAIVGMSCRFGGGATSPSKLWDLCTAAKDSWTPLPKERFDAAGLYDKRKGKLGRHFVEGGYFLKDIVHFDSAFFNYTTDVANAMDPQIRMLLESVYESLEDAGIPIQTLAGSNTAVYAGSFSTDYSELTLRDPETMQPPYKTGNGIAMLSNRISHFYDFQGPSMTIDVGCSTGLVALHQACQSLRSGESHIAVVGSSLVCLSPDMFIAMAIAGVLAPSGKCFAWDKRAEGYGRGEGVASLILKPLAAALRDGDNIHAVVKLIKDVYRRAGLNPADTGYVEAHMTGTPTGDPIEAEALARTFGHGRDIDDPVLVGSVKPNIGHTEPVSGLAAIIKTIYALKNAVVPPNVNYEKTNPKIPLQDWRLKVPTTLTPWPTGKALRASVNNFGYGGTNAHVILEAAPTSSKPIPNGTNGPAERNNTETVSENVPNDGTHFARAGGPGAIETNGNDEAYHTPHVSPTTEIVSGAANGISPYNENKDIIGAREATNGTTNGAANDGSGTVLDEYSSCESLDRSLVYVLSAKDSGVASRMNMNLSEYLKGKLNLGTEPSSVDLAFTLADRKSRFPWVAAVRANNLRELADRLGDPDLKVSRATKPPRVGFVFNGQGAQWYAMGRELITGYPVFRSSLLVADKILQDYGATWPLHEELLRDENTSRVHEICLSQPLSVALQLCLVDLLASWGVHPSAVTSHSSGEIAAAYAVGALTFKQALGVVYFRGELAQLHHERAAVVGGMLAAGLGAEAASEYLKETAGGTVVVACHNSPSSVTLSGDMAAVDEVAARLTKDGVFARKLNVPLAYHSHHMAAMSQDYTDRLNEILQTPATWTGALFASPVTGDIVTSPKVLTAGHYVRNLVSPVLFSQAFERMCFSELLSDGSKRPAGQEVNIDLIVEIGAHGTLSGPIHQILQDRKIPYVSCLKRFTDAIETVQDAACRLVAQGYPVSLTSVNGHENGTYIPGLPTYAWNHNTSHWTESRLYREYRHKRFQPHELLGSPIAGSNRQTPMWRNFLRPTDIGWLADHKLGPDTVLPGAGYVAMAIEAVRLVTDASEDTVEGYRLREISISNALAVPETAAGVEVQFMLHPSSDKELDRKGWYDFEVWSVSNVDDSWMQHCKGSVAAEIKSKTKEAVTKTSLTAPRIATFFAAGAQVREVDTEKIFTGLRSMNIFHGPVFQNLIHSRAALTQSVTSLAISPAVTDENPPYVLHPTTLDSLIQAAYVSIPATTKANAMVVPRSIRHLYVPRDLKRQEGETVTAFVNLIHADRRGAKVTAVAVNGEGDDSSASRLELEGLYCQALPLDDSTASGDQASELCSQTRWEIDIAHGVPDSFKASLEISLDEAGVDFEKKLDRVSFNFILEAVKQLEEDNESRPTHLQKFAEWLHSVVTLGKAGKLGPGCVLWSRTNAGLKQRLTDDVAAENPAGKLVVNVGQQLAGIVRGQVDVDALLQANGALHEYHETLPRLSRALSHLREFVAQYAVTQPGVSVLEVNGGIGAVTAQVLAGFASRADKGASETLLGRYDFAGLSADLFEAAKRNLAPWEALVKFKPLGIHSDATLQGFVEHSYDVVVATDIALATKDASQALGRLRRLIRPGGKLLLLETTRARLDTQLIFGGLPSWWRGEEAGTSIKSVEDWQVTLQATGFRGVDFSINDCKDEQFQATSVILATAAAEPGVAPLYPTEISIVYGSNARPTGLWLDELQTAIAADLGATVTVTSLENTQSRADVVYLFTPEIVAPFLDGIDHAAFERLKLLIAQGQGLLWLSRSSTVTSQLPVYAQSTGLLRTVRQEDGTKRYVSLDFEVTTEDPWSSDTIPHILQVLRRSFNGRDDPVNVEWEYAVQNNTLHVPRVYPSPTQDRASSETPADPAPALQPLWQANRPLVWETVKTVGTLSDLYFTDDPQAAEKELSHGVVEIETEAMGLNFRDVMVALGQIDESRYMHDAAGVVTRLGPGTEASGLRVGDRVTGVLNGRFATHPRALWTSLIKIPDDMPWEEAASLSIIFLTSYICLFDLARLQPGERVLVHAGSGGVGQSAIMLAQHAGAEVFVTCSSETKRDLIKNQYGLDSDHILSSRDTSFAAAILERTGGAGVDVVINSLSGSLLKATWDCMARFGRFLEIGKAMICGFDLIQHCAFNGPTVHRAWKSVMKLWSDKAIRAVHPIVTHPIADMETAMRRMQRGAHLGKLVLIPSQDAQVKVLTRSSGLANLDDQESTYMIAGGLGGIGLALAEWMIERGARNILVVSRNAESHAQAAPLIARGQMQGCTVAVRNCDISEEGQLLNLLAHISGTLPPIRGVIQAAMALHDTIFERLAFQQWQSSIRPKVAGSLNIHHHIPDLRFFVMLSSIAGVVGHTSQANYVAGNTFQDALARHRTAKGLAAVSIDLGAVGDVGVVAESGDSMRERVERNLGSKLIPITRVLRLIEAAVVEPLRTDINDSQVITGIADYESIPADTAIKRDRRFTTLRLGSTVGPSAATSGNAAARSPDEELRHSLAGVPSKGPEALSLVTGALAQKVATLFNLVAAEVDTAASLSSLGVDSLVAVELRNWLSSVVQAKVTIFEILQTATVKDFAALVVGRSALIA</sequence>
<dbReference type="SMART" id="SM00825">
    <property type="entry name" value="PKS_KS"/>
    <property type="match status" value="1"/>
</dbReference>
<evidence type="ECO:0000313" key="14">
    <source>
        <dbReference type="Proteomes" id="UP000028524"/>
    </source>
</evidence>
<dbReference type="CDD" id="cd05195">
    <property type="entry name" value="enoyl_red"/>
    <property type="match status" value="1"/>
</dbReference>
<dbReference type="InterPro" id="IPR011032">
    <property type="entry name" value="GroES-like_sf"/>
</dbReference>
<feature type="domain" description="Carrier" evidence="10">
    <location>
        <begin position="2539"/>
        <end position="2616"/>
    </location>
</feature>
<dbReference type="InterPro" id="IPR020841">
    <property type="entry name" value="PKS_Beta-ketoAc_synthase_dom"/>
</dbReference>
<dbReference type="Gene3D" id="3.40.50.720">
    <property type="entry name" value="NAD(P)-binding Rossmann-like Domain"/>
    <property type="match status" value="1"/>
</dbReference>
<feature type="region of interest" description="Disordered" evidence="9">
    <location>
        <begin position="440"/>
        <end position="469"/>
    </location>
</feature>
<dbReference type="Pfam" id="PF02801">
    <property type="entry name" value="Ketoacyl-synt_C"/>
    <property type="match status" value="1"/>
</dbReference>
<dbReference type="CDD" id="cd02440">
    <property type="entry name" value="AdoMet_MTases"/>
    <property type="match status" value="1"/>
</dbReference>
<dbReference type="PANTHER" id="PTHR43775:SF29">
    <property type="entry name" value="ASPERFURANONE POLYKETIDE SYNTHASE AFOG-RELATED"/>
    <property type="match status" value="1"/>
</dbReference>
<keyword evidence="5" id="KW-0560">Oxidoreductase</keyword>
<dbReference type="InterPro" id="IPR001227">
    <property type="entry name" value="Ac_transferase_dom_sf"/>
</dbReference>
<dbReference type="SUPFAM" id="SSF51735">
    <property type="entry name" value="NAD(P)-binding Rossmann-fold domains"/>
    <property type="match status" value="2"/>
</dbReference>
<dbReference type="InterPro" id="IPR020843">
    <property type="entry name" value="ER"/>
</dbReference>
<dbReference type="SUPFAM" id="SSF47336">
    <property type="entry name" value="ACP-like"/>
    <property type="match status" value="1"/>
</dbReference>
<evidence type="ECO:0000256" key="4">
    <source>
        <dbReference type="ARBA" id="ARBA00022857"/>
    </source>
</evidence>
<evidence type="ECO:0000256" key="9">
    <source>
        <dbReference type="SAM" id="MobiDB-lite"/>
    </source>
</evidence>
<dbReference type="HOGENOM" id="CLU_000022_31_0_1"/>
<feature type="active site" description="Proton acceptor; for dehydratase activity" evidence="8">
    <location>
        <position position="1058"/>
    </location>
</feature>
<keyword evidence="3" id="KW-0808">Transferase</keyword>
<accession>A0A084QAY3</accession>
<dbReference type="Pfam" id="PF00698">
    <property type="entry name" value="Acyl_transf_1"/>
    <property type="match status" value="1"/>
</dbReference>
<dbReference type="InterPro" id="IPR049551">
    <property type="entry name" value="PKS_DH_C"/>
</dbReference>
<dbReference type="SMART" id="SM00823">
    <property type="entry name" value="PKS_PP"/>
    <property type="match status" value="1"/>
</dbReference>
<feature type="region of interest" description="N-terminal hotdog fold" evidence="8">
    <location>
        <begin position="1026"/>
        <end position="1162"/>
    </location>
</feature>
<keyword evidence="7" id="KW-0012">Acyltransferase</keyword>
<evidence type="ECO:0000256" key="3">
    <source>
        <dbReference type="ARBA" id="ARBA00022679"/>
    </source>
</evidence>
<dbReference type="GO" id="GO:0031177">
    <property type="term" value="F:phosphopantetheine binding"/>
    <property type="evidence" value="ECO:0007669"/>
    <property type="project" value="InterPro"/>
</dbReference>
<dbReference type="CDD" id="cd00833">
    <property type="entry name" value="PKS"/>
    <property type="match status" value="1"/>
</dbReference>
<dbReference type="EMBL" id="KL660869">
    <property type="protein sequence ID" value="KFA61118.1"/>
    <property type="molecule type" value="Genomic_DNA"/>
</dbReference>
<dbReference type="InterPro" id="IPR032821">
    <property type="entry name" value="PKS_assoc"/>
</dbReference>
<dbReference type="InterPro" id="IPR056501">
    <property type="entry name" value="NAD-bd_HRPKS_sdrA"/>
</dbReference>
<dbReference type="SUPFAM" id="SSF50129">
    <property type="entry name" value="GroES-like"/>
    <property type="match status" value="1"/>
</dbReference>
<dbReference type="Gene3D" id="3.30.70.3290">
    <property type="match status" value="1"/>
</dbReference>
<dbReference type="Proteomes" id="UP000028524">
    <property type="component" value="Unassembled WGS sequence"/>
</dbReference>
<dbReference type="Gene3D" id="3.40.50.150">
    <property type="entry name" value="Vaccinia Virus protein VP39"/>
    <property type="match status" value="1"/>
</dbReference>
<dbReference type="GO" id="GO:0004312">
    <property type="term" value="F:fatty acid synthase activity"/>
    <property type="evidence" value="ECO:0007669"/>
    <property type="project" value="TreeGrafter"/>
</dbReference>
<dbReference type="GO" id="GO:0004315">
    <property type="term" value="F:3-oxoacyl-[acyl-carrier-protein] synthase activity"/>
    <property type="evidence" value="ECO:0007669"/>
    <property type="project" value="InterPro"/>
</dbReference>
<dbReference type="GO" id="GO:0006633">
    <property type="term" value="P:fatty acid biosynthetic process"/>
    <property type="evidence" value="ECO:0007669"/>
    <property type="project" value="InterPro"/>
</dbReference>
<dbReference type="InterPro" id="IPR018201">
    <property type="entry name" value="Ketoacyl_synth_AS"/>
</dbReference>